<feature type="compositionally biased region" description="Acidic residues" evidence="5">
    <location>
        <begin position="151"/>
        <end position="164"/>
    </location>
</feature>
<keyword evidence="3" id="KW-0963">Cytoplasm</keyword>
<feature type="compositionally biased region" description="Acidic residues" evidence="5">
    <location>
        <begin position="84"/>
        <end position="98"/>
    </location>
</feature>
<accession>A0A2G9UGD1</accession>
<protein>
    <submittedName>
        <fullName evidence="6">Methylosome subunit pICln domain protein</fullName>
    </submittedName>
</protein>
<organism evidence="6 7">
    <name type="scientific">Teladorsagia circumcincta</name>
    <name type="common">Brown stomach worm</name>
    <name type="synonym">Ostertagia circumcincta</name>
    <dbReference type="NCBI Taxonomy" id="45464"/>
    <lineage>
        <taxon>Eukaryota</taxon>
        <taxon>Metazoa</taxon>
        <taxon>Ecdysozoa</taxon>
        <taxon>Nematoda</taxon>
        <taxon>Chromadorea</taxon>
        <taxon>Rhabditida</taxon>
        <taxon>Rhabditina</taxon>
        <taxon>Rhabditomorpha</taxon>
        <taxon>Strongyloidea</taxon>
        <taxon>Trichostrongylidae</taxon>
        <taxon>Teladorsagia</taxon>
    </lineage>
</organism>
<dbReference type="Pfam" id="PF03517">
    <property type="entry name" value="Voldacs"/>
    <property type="match status" value="1"/>
</dbReference>
<feature type="compositionally biased region" description="Basic and acidic residues" evidence="5">
    <location>
        <begin position="124"/>
        <end position="133"/>
    </location>
</feature>
<dbReference type="OrthoDB" id="19714at2759"/>
<dbReference type="Gene3D" id="2.30.29.30">
    <property type="entry name" value="Pleckstrin-homology domain (PH domain)/Phosphotyrosine-binding domain (PTB)"/>
    <property type="match status" value="1"/>
</dbReference>
<sequence>MNHQKACDYHSRKLLRTLMESVLARGGCAWLKDLKLAEEELNDDDNASEDDDEEGKNVVIRFVPSELSVLQQIYTEMCSCQELNPDENDDFSDEDDGEMIVGEGGDDSISGDGWYTADNIGNGEHVELSEEGRANLQRIANHARNGCGDHEEAEENDENGMDEH</sequence>
<dbReference type="AlphaFoldDB" id="A0A2G9UGD1"/>
<evidence type="ECO:0000256" key="1">
    <source>
        <dbReference type="ARBA" id="ARBA00004123"/>
    </source>
</evidence>
<proteinExistence type="predicted"/>
<feature type="region of interest" description="Disordered" evidence="5">
    <location>
        <begin position="84"/>
        <end position="164"/>
    </location>
</feature>
<gene>
    <name evidence="6" type="ORF">TELCIR_09670</name>
</gene>
<evidence type="ECO:0000256" key="2">
    <source>
        <dbReference type="ARBA" id="ARBA00004496"/>
    </source>
</evidence>
<dbReference type="InterPro" id="IPR039924">
    <property type="entry name" value="ICln/Lot5/Saf5"/>
</dbReference>
<reference evidence="6 7" key="1">
    <citation type="submission" date="2015-09" db="EMBL/GenBank/DDBJ databases">
        <title>Draft genome of the parasitic nematode Teladorsagia circumcincta isolate WARC Sus (inbred).</title>
        <authorList>
            <person name="Mitreva M."/>
        </authorList>
    </citation>
    <scope>NUCLEOTIDE SEQUENCE [LARGE SCALE GENOMIC DNA]</scope>
    <source>
        <strain evidence="6 7">S</strain>
    </source>
</reference>
<dbReference type="GO" id="GO:0005634">
    <property type="term" value="C:nucleus"/>
    <property type="evidence" value="ECO:0007669"/>
    <property type="project" value="UniProtKB-SubCell"/>
</dbReference>
<evidence type="ECO:0000313" key="7">
    <source>
        <dbReference type="Proteomes" id="UP000230423"/>
    </source>
</evidence>
<dbReference type="Proteomes" id="UP000230423">
    <property type="component" value="Unassembled WGS sequence"/>
</dbReference>
<dbReference type="EMBL" id="KZ347057">
    <property type="protein sequence ID" value="PIO68540.1"/>
    <property type="molecule type" value="Genomic_DNA"/>
</dbReference>
<evidence type="ECO:0000256" key="3">
    <source>
        <dbReference type="ARBA" id="ARBA00022490"/>
    </source>
</evidence>
<dbReference type="InterPro" id="IPR011993">
    <property type="entry name" value="PH-like_dom_sf"/>
</dbReference>
<comment type="subcellular location">
    <subcellularLocation>
        <location evidence="2">Cytoplasm</location>
    </subcellularLocation>
    <subcellularLocation>
        <location evidence="1">Nucleus</location>
    </subcellularLocation>
</comment>
<name>A0A2G9UGD1_TELCI</name>
<keyword evidence="7" id="KW-1185">Reference proteome</keyword>
<evidence type="ECO:0000313" key="6">
    <source>
        <dbReference type="EMBL" id="PIO68540.1"/>
    </source>
</evidence>
<dbReference type="GO" id="GO:0005737">
    <property type="term" value="C:cytoplasm"/>
    <property type="evidence" value="ECO:0007669"/>
    <property type="project" value="UniProtKB-SubCell"/>
</dbReference>
<keyword evidence="4" id="KW-0539">Nucleus</keyword>
<evidence type="ECO:0000256" key="5">
    <source>
        <dbReference type="SAM" id="MobiDB-lite"/>
    </source>
</evidence>
<evidence type="ECO:0000256" key="4">
    <source>
        <dbReference type="ARBA" id="ARBA00023242"/>
    </source>
</evidence>